<evidence type="ECO:0000256" key="2">
    <source>
        <dbReference type="ARBA" id="ARBA00022737"/>
    </source>
</evidence>
<keyword evidence="1" id="KW-0880">Kelch repeat</keyword>
<evidence type="ECO:0000256" key="1">
    <source>
        <dbReference type="ARBA" id="ARBA00022441"/>
    </source>
</evidence>
<dbReference type="PANTHER" id="PTHR46093:SF18">
    <property type="entry name" value="FIBRONECTIN TYPE-III DOMAIN-CONTAINING PROTEIN"/>
    <property type="match status" value="1"/>
</dbReference>
<keyword evidence="4" id="KW-1185">Reference proteome</keyword>
<dbReference type="PANTHER" id="PTHR46093">
    <property type="entry name" value="ACYL-COA-BINDING DOMAIN-CONTAINING PROTEIN 5"/>
    <property type="match status" value="1"/>
</dbReference>
<dbReference type="SUPFAM" id="SSF117281">
    <property type="entry name" value="Kelch motif"/>
    <property type="match status" value="1"/>
</dbReference>
<organism evidence="3 4">
    <name type="scientific">Nocardiopsis rhodophaea</name>
    <dbReference type="NCBI Taxonomy" id="280238"/>
    <lineage>
        <taxon>Bacteria</taxon>
        <taxon>Bacillati</taxon>
        <taxon>Actinomycetota</taxon>
        <taxon>Actinomycetes</taxon>
        <taxon>Streptosporangiales</taxon>
        <taxon>Nocardiopsidaceae</taxon>
        <taxon>Nocardiopsis</taxon>
    </lineage>
</organism>
<dbReference type="SUPFAM" id="SSF63829">
    <property type="entry name" value="Calcium-dependent phosphotriesterase"/>
    <property type="match status" value="1"/>
</dbReference>
<reference evidence="4" key="1">
    <citation type="journal article" date="2019" name="Int. J. Syst. Evol. Microbiol.">
        <title>The Global Catalogue of Microorganisms (GCM) 10K type strain sequencing project: providing services to taxonomists for standard genome sequencing and annotation.</title>
        <authorList>
            <consortium name="The Broad Institute Genomics Platform"/>
            <consortium name="The Broad Institute Genome Sequencing Center for Infectious Disease"/>
            <person name="Wu L."/>
            <person name="Ma J."/>
        </authorList>
    </citation>
    <scope>NUCLEOTIDE SEQUENCE [LARGE SCALE GENOMIC DNA]</scope>
    <source>
        <strain evidence="4">JCM 15313</strain>
    </source>
</reference>
<accession>A0ABN2THI3</accession>
<evidence type="ECO:0000313" key="4">
    <source>
        <dbReference type="Proteomes" id="UP001501585"/>
    </source>
</evidence>
<gene>
    <name evidence="3" type="ORF">GCM10009799_41060</name>
</gene>
<dbReference type="EMBL" id="BAAAPC010000019">
    <property type="protein sequence ID" value="GAA2009032.1"/>
    <property type="molecule type" value="Genomic_DNA"/>
</dbReference>
<dbReference type="Proteomes" id="UP001501585">
    <property type="component" value="Unassembled WGS sequence"/>
</dbReference>
<comment type="caution">
    <text evidence="3">The sequence shown here is derived from an EMBL/GenBank/DDBJ whole genome shotgun (WGS) entry which is preliminary data.</text>
</comment>
<dbReference type="InterPro" id="IPR015915">
    <property type="entry name" value="Kelch-typ_b-propeller"/>
</dbReference>
<protein>
    <recommendedName>
        <fullName evidence="5">Galactose oxidase</fullName>
    </recommendedName>
</protein>
<sequence length="372" mass="38847">MAALLLSALAGTSCAPPGPVGEELDVSVERIDGAPLPMRSEHTAVLSDAGNVITWGGESVVGTGRRADGAVFDIDTSRWEPLSPSPLAPRTRHVAVWTHEGMLVWGGAATEGSLSPASDGAIYDPEADAWRRVSDAPVGMRSAMAVTSGSWVVIGGGDTDGGGRRTLLLYSVDADQWSRIRVPLRIEAMSAADEGTVIVTGVGDDGAVAVYRVRLASEQLEAIPVDGDRGDAPDGLGAAAAPDGTVYITATSSLATLLMRVEPDSDTARVRTFPDVGFMVPVDVRQSPLNRGRMWWHAGRLVSEAVGHVTTIDPESGDMAATALYDITDDHYCGAGAPVVMRGATIVVWSGKNCYEGDTSLVKRGVAVTLPE</sequence>
<proteinExistence type="predicted"/>
<name>A0ABN2THI3_9ACTN</name>
<evidence type="ECO:0000313" key="3">
    <source>
        <dbReference type="EMBL" id="GAA2009032.1"/>
    </source>
</evidence>
<keyword evidence="2" id="KW-0677">Repeat</keyword>
<dbReference type="Gene3D" id="2.120.10.80">
    <property type="entry name" value="Kelch-type beta propeller"/>
    <property type="match status" value="1"/>
</dbReference>
<dbReference type="Pfam" id="PF24681">
    <property type="entry name" value="Kelch_KLHDC2_KLHL20_DRC7"/>
    <property type="match status" value="1"/>
</dbReference>
<evidence type="ECO:0008006" key="5">
    <source>
        <dbReference type="Google" id="ProtNLM"/>
    </source>
</evidence>